<feature type="region of interest" description="Disordered" evidence="1">
    <location>
        <begin position="1"/>
        <end position="21"/>
    </location>
</feature>
<protein>
    <submittedName>
        <fullName evidence="2">Uncharacterized protein</fullName>
    </submittedName>
</protein>
<organism evidence="2 3">
    <name type="scientific">Thermomonas aquatica</name>
    <dbReference type="NCBI Taxonomy" id="2202149"/>
    <lineage>
        <taxon>Bacteria</taxon>
        <taxon>Pseudomonadati</taxon>
        <taxon>Pseudomonadota</taxon>
        <taxon>Gammaproteobacteria</taxon>
        <taxon>Lysobacterales</taxon>
        <taxon>Lysobacteraceae</taxon>
        <taxon>Thermomonas</taxon>
    </lineage>
</organism>
<accession>A0A5B7ZQT7</accession>
<dbReference type="Proteomes" id="UP000308149">
    <property type="component" value="Chromosome"/>
</dbReference>
<dbReference type="KEGG" id="thes:FHQ07_01570"/>
<keyword evidence="3" id="KW-1185">Reference proteome</keyword>
<evidence type="ECO:0000313" key="3">
    <source>
        <dbReference type="Proteomes" id="UP000308149"/>
    </source>
</evidence>
<proteinExistence type="predicted"/>
<dbReference type="AlphaFoldDB" id="A0A5B7ZQT7"/>
<evidence type="ECO:0000256" key="1">
    <source>
        <dbReference type="SAM" id="MobiDB-lite"/>
    </source>
</evidence>
<name>A0A5B7ZQT7_9GAMM</name>
<sequence>MSSVGGPLRATPCRSDRRAAGHRDCVLHSPCRCVRACDRTRRSGWRELARSAGAVRRGAPGVARGRRIRPEAMEEGYGLPARLSTGPGLQCVQRFTE</sequence>
<gene>
    <name evidence="2" type="ORF">FHQ07_01570</name>
</gene>
<dbReference type="EMBL" id="CP040871">
    <property type="protein sequence ID" value="QDA56102.1"/>
    <property type="molecule type" value="Genomic_DNA"/>
</dbReference>
<reference evidence="2 3" key="1">
    <citation type="submission" date="2019-06" db="EMBL/GenBank/DDBJ databases">
        <title>Thermomonas aquatica sp. nov., isolated from an industrial wastewater treatment plant.</title>
        <authorList>
            <person name="Jeon J.H."/>
            <person name="Park D.-S."/>
        </authorList>
    </citation>
    <scope>NUCLEOTIDE SEQUENCE [LARGE SCALE GENOMIC DNA]</scope>
    <source>
        <strain evidence="2 3">SY21</strain>
    </source>
</reference>
<evidence type="ECO:0000313" key="2">
    <source>
        <dbReference type="EMBL" id="QDA56102.1"/>
    </source>
</evidence>